<feature type="domain" description="ATPase BadF/BadG/BcrA/BcrD type" evidence="1">
    <location>
        <begin position="7"/>
        <end position="301"/>
    </location>
</feature>
<proteinExistence type="predicted"/>
<evidence type="ECO:0000259" key="1">
    <source>
        <dbReference type="Pfam" id="PF01869"/>
    </source>
</evidence>
<dbReference type="PANTHER" id="PTHR43190">
    <property type="entry name" value="N-ACETYL-D-GLUCOSAMINE KINASE"/>
    <property type="match status" value="1"/>
</dbReference>
<dbReference type="Pfam" id="PF01869">
    <property type="entry name" value="BcrAD_BadFG"/>
    <property type="match status" value="1"/>
</dbReference>
<organism evidence="2 3">
    <name type="scientific">Paenibacillus solani</name>
    <dbReference type="NCBI Taxonomy" id="1705565"/>
    <lineage>
        <taxon>Bacteria</taxon>
        <taxon>Bacillati</taxon>
        <taxon>Bacillota</taxon>
        <taxon>Bacilli</taxon>
        <taxon>Bacillales</taxon>
        <taxon>Paenibacillaceae</taxon>
        <taxon>Paenibacillus</taxon>
    </lineage>
</organism>
<sequence length="325" mass="35450">MKEEVVIGIDGGGSNTRVMVSDLNGNVLAYAVGGASSIHKDSHAHENVQQTIRSSLAMAGCELNQVKGLYAGIAGYESEQDMEWVARLTEIEGLDCPKWYVNDSVVAHAGAFMGKPGIVVVSGTGSMILGITEQEIPIRNVDFHHYAASAARFLSYEAVYQLLAGMIDPSDETLVGQIQSFWDVENMEQLRMLALTGFIKDRQERDKKFGEMAPLVTSAAEAGSRLARNVCDEAVKQIMIGVEILGSYFQSDRIAVTGIGSVINCPYMTTELRVCLNSSPNKQYEFVTPQLSAAAGAILLAFRNLGTDVNEHMIELMRRHLHARC</sequence>
<dbReference type="Gene3D" id="3.30.420.40">
    <property type="match status" value="2"/>
</dbReference>
<dbReference type="EMBL" id="LIUT01000001">
    <property type="protein sequence ID" value="KOR89123.1"/>
    <property type="molecule type" value="Genomic_DNA"/>
</dbReference>
<keyword evidence="3" id="KW-1185">Reference proteome</keyword>
<dbReference type="AlphaFoldDB" id="A0A0M1P3R3"/>
<dbReference type="InterPro" id="IPR043129">
    <property type="entry name" value="ATPase_NBD"/>
</dbReference>
<evidence type="ECO:0000313" key="3">
    <source>
        <dbReference type="Proteomes" id="UP000036932"/>
    </source>
</evidence>
<protein>
    <submittedName>
        <fullName evidence="2">ATPase</fullName>
    </submittedName>
</protein>
<dbReference type="InterPro" id="IPR002731">
    <property type="entry name" value="ATPase_BadF"/>
</dbReference>
<accession>A0A0M1P3R3</accession>
<gene>
    <name evidence="2" type="ORF">AM231_08075</name>
</gene>
<name>A0A0M1P3R3_9BACL</name>
<dbReference type="PATRIC" id="fig|1705565.3.peg.3550"/>
<comment type="caution">
    <text evidence="2">The sequence shown here is derived from an EMBL/GenBank/DDBJ whole genome shotgun (WGS) entry which is preliminary data.</text>
</comment>
<dbReference type="PANTHER" id="PTHR43190:SF3">
    <property type="entry name" value="N-ACETYL-D-GLUCOSAMINE KINASE"/>
    <property type="match status" value="1"/>
</dbReference>
<dbReference type="InterPro" id="IPR052519">
    <property type="entry name" value="Euk-type_GlcNAc_Kinase"/>
</dbReference>
<evidence type="ECO:0000313" key="2">
    <source>
        <dbReference type="EMBL" id="KOR89123.1"/>
    </source>
</evidence>
<reference evidence="3" key="1">
    <citation type="submission" date="2015-08" db="EMBL/GenBank/DDBJ databases">
        <title>Genome sequencing project for genomic taxonomy and phylogenomics of Bacillus-like bacteria.</title>
        <authorList>
            <person name="Liu B."/>
            <person name="Wang J."/>
            <person name="Zhu Y."/>
            <person name="Liu G."/>
            <person name="Chen Q."/>
            <person name="Chen Z."/>
            <person name="Lan J."/>
            <person name="Che J."/>
            <person name="Ge C."/>
            <person name="Shi H."/>
            <person name="Pan Z."/>
            <person name="Liu X."/>
        </authorList>
    </citation>
    <scope>NUCLEOTIDE SEQUENCE [LARGE SCALE GENOMIC DNA]</scope>
    <source>
        <strain evidence="3">FJAT-22460</strain>
    </source>
</reference>
<dbReference type="RefSeq" id="WP_054402172.1">
    <property type="nucleotide sequence ID" value="NZ_LIUT01000001.1"/>
</dbReference>
<dbReference type="Proteomes" id="UP000036932">
    <property type="component" value="Unassembled WGS sequence"/>
</dbReference>
<dbReference type="OrthoDB" id="9772633at2"/>
<dbReference type="SUPFAM" id="SSF53067">
    <property type="entry name" value="Actin-like ATPase domain"/>
    <property type="match status" value="2"/>
</dbReference>